<evidence type="ECO:0000256" key="2">
    <source>
        <dbReference type="ARBA" id="ARBA00022723"/>
    </source>
</evidence>
<keyword evidence="2" id="KW-0479">Metal-binding</keyword>
<evidence type="ECO:0000256" key="4">
    <source>
        <dbReference type="ARBA" id="ARBA00022833"/>
    </source>
</evidence>
<accession>A0A5B2TVV2</accession>
<dbReference type="AlphaFoldDB" id="A0A5B2TVV2"/>
<dbReference type="InterPro" id="IPR020891">
    <property type="entry name" value="UPF0758_CS"/>
</dbReference>
<dbReference type="PROSITE" id="PS50249">
    <property type="entry name" value="MPN"/>
    <property type="match status" value="1"/>
</dbReference>
<evidence type="ECO:0000313" key="8">
    <source>
        <dbReference type="Proteomes" id="UP000323188"/>
    </source>
</evidence>
<dbReference type="PROSITE" id="PS01302">
    <property type="entry name" value="UPF0758"/>
    <property type="match status" value="1"/>
</dbReference>
<dbReference type="PANTHER" id="PTHR30471">
    <property type="entry name" value="DNA REPAIR PROTEIN RADC"/>
    <property type="match status" value="1"/>
</dbReference>
<dbReference type="GO" id="GO:0006508">
    <property type="term" value="P:proteolysis"/>
    <property type="evidence" value="ECO:0007669"/>
    <property type="project" value="UniProtKB-KW"/>
</dbReference>
<proteinExistence type="predicted"/>
<dbReference type="Gene3D" id="3.40.140.10">
    <property type="entry name" value="Cytidine Deaminase, domain 2"/>
    <property type="match status" value="1"/>
</dbReference>
<keyword evidence="4" id="KW-0862">Zinc</keyword>
<sequence>MERANEIQISYKNNGSANQLKITDASSANNIIMDSWDRNTIELFETFKVVYLNNCNTVKGICTISTGGISGTIVDIRLIFATALKTLSTAIILTHNHPSGVVVPSQADIQLTQKIVKAGELLDIKVLDHIIVTPHGSFYSFANEGRI</sequence>
<evidence type="ECO:0000259" key="6">
    <source>
        <dbReference type="PROSITE" id="PS50249"/>
    </source>
</evidence>
<dbReference type="Proteomes" id="UP000323188">
    <property type="component" value="Unassembled WGS sequence"/>
</dbReference>
<dbReference type="GO" id="GO:0046872">
    <property type="term" value="F:metal ion binding"/>
    <property type="evidence" value="ECO:0007669"/>
    <property type="project" value="UniProtKB-KW"/>
</dbReference>
<organism evidence="7 8">
    <name type="scientific">Maribacter flavus</name>
    <dbReference type="NCBI Taxonomy" id="1658664"/>
    <lineage>
        <taxon>Bacteria</taxon>
        <taxon>Pseudomonadati</taxon>
        <taxon>Bacteroidota</taxon>
        <taxon>Flavobacteriia</taxon>
        <taxon>Flavobacteriales</taxon>
        <taxon>Flavobacteriaceae</taxon>
        <taxon>Maribacter</taxon>
    </lineage>
</organism>
<evidence type="ECO:0000256" key="5">
    <source>
        <dbReference type="ARBA" id="ARBA00023049"/>
    </source>
</evidence>
<gene>
    <name evidence="7" type="ORF">F0361_02505</name>
</gene>
<evidence type="ECO:0000256" key="3">
    <source>
        <dbReference type="ARBA" id="ARBA00022801"/>
    </source>
</evidence>
<keyword evidence="5" id="KW-0482">Metalloprotease</keyword>
<evidence type="ECO:0000313" key="7">
    <source>
        <dbReference type="EMBL" id="KAA2218512.1"/>
    </source>
</evidence>
<dbReference type="EMBL" id="VUOE01000001">
    <property type="protein sequence ID" value="KAA2218512.1"/>
    <property type="molecule type" value="Genomic_DNA"/>
</dbReference>
<reference evidence="7 8" key="1">
    <citation type="submission" date="2019-09" db="EMBL/GenBank/DDBJ databases">
        <authorList>
            <person name="Khan S.A."/>
            <person name="Jeon C.O."/>
            <person name="Chun B.H."/>
            <person name="Jeong S.E."/>
        </authorList>
    </citation>
    <scope>NUCLEOTIDE SEQUENCE [LARGE SCALE GENOMIC DNA]</scope>
    <source>
        <strain evidence="7 8">KCTC 42508</strain>
    </source>
</reference>
<dbReference type="RefSeq" id="WP_099545601.1">
    <property type="nucleotide sequence ID" value="NZ_VUOE01000001.1"/>
</dbReference>
<dbReference type="Pfam" id="PF04002">
    <property type="entry name" value="RadC"/>
    <property type="match status" value="1"/>
</dbReference>
<dbReference type="CDD" id="cd08071">
    <property type="entry name" value="MPN_DUF2466"/>
    <property type="match status" value="1"/>
</dbReference>
<keyword evidence="1" id="KW-0645">Protease</keyword>
<dbReference type="InterPro" id="IPR037518">
    <property type="entry name" value="MPN"/>
</dbReference>
<comment type="caution">
    <text evidence="7">The sequence shown here is derived from an EMBL/GenBank/DDBJ whole genome shotgun (WGS) entry which is preliminary data.</text>
</comment>
<dbReference type="InterPro" id="IPR025657">
    <property type="entry name" value="RadC_JAB"/>
</dbReference>
<dbReference type="PANTHER" id="PTHR30471:SF3">
    <property type="entry name" value="UPF0758 PROTEIN YEES-RELATED"/>
    <property type="match status" value="1"/>
</dbReference>
<dbReference type="InterPro" id="IPR001405">
    <property type="entry name" value="UPF0758"/>
</dbReference>
<evidence type="ECO:0000256" key="1">
    <source>
        <dbReference type="ARBA" id="ARBA00022670"/>
    </source>
</evidence>
<dbReference type="GO" id="GO:0008237">
    <property type="term" value="F:metallopeptidase activity"/>
    <property type="evidence" value="ECO:0007669"/>
    <property type="project" value="UniProtKB-KW"/>
</dbReference>
<protein>
    <submittedName>
        <fullName evidence="7">JAB domain-containing protein</fullName>
    </submittedName>
</protein>
<feature type="domain" description="MPN" evidence="6">
    <location>
        <begin position="21"/>
        <end position="147"/>
    </location>
</feature>
<name>A0A5B2TVV2_9FLAO</name>
<keyword evidence="3" id="KW-0378">Hydrolase</keyword>